<feature type="region of interest" description="Disordered" evidence="1">
    <location>
        <begin position="301"/>
        <end position="322"/>
    </location>
</feature>
<evidence type="ECO:0000313" key="2">
    <source>
        <dbReference type="EMBL" id="KZW04325.1"/>
    </source>
</evidence>
<gene>
    <name evidence="2" type="ORF">EXIGLDRAFT_758621</name>
</gene>
<feature type="region of interest" description="Disordered" evidence="1">
    <location>
        <begin position="91"/>
        <end position="120"/>
    </location>
</feature>
<sequence length="397" mass="42313">MSTPPTLAPSALSSSRGTKRTSHAVGHDENAPPTEYGPDRKKSRTEQRAPAAAPLPVPQTVEFPLNIRHQVTLSEEQRHILQLVGQGESVSLQSGTRSPHAAAPSYFFSSTPPAGERRDASHDIPFDVALARGGATLLNPSSAHNPTRKTATSKSRAIRSTSLQRWHSASTLDLEPPSNQVNRAGPSNAVEVSVAVISPFPLPLPVKDSSSRAKHIAPAFPRLPALSSDPPPPRDPATLCPVRDEDLPTPMTQIAAGMPLAAATPKAFALPSPTTSLIMQDSRKPREAALKIMRNSSRYGTMMFRDDNDDDANGAGDDDANGAGDSLMRALARARRKQLEQDEAACADAANPFYSSTHSRSTSLSGEPSRANSHTPEPHSLSLSLPIRAHQIHAPGF</sequence>
<dbReference type="Proteomes" id="UP000077266">
    <property type="component" value="Unassembled WGS sequence"/>
</dbReference>
<dbReference type="EMBL" id="KV425882">
    <property type="protein sequence ID" value="KZW04325.1"/>
    <property type="molecule type" value="Genomic_DNA"/>
</dbReference>
<feature type="compositionally biased region" description="Low complexity" evidence="1">
    <location>
        <begin position="1"/>
        <end position="15"/>
    </location>
</feature>
<feature type="compositionally biased region" description="Basic and acidic residues" evidence="1">
    <location>
        <begin position="37"/>
        <end position="47"/>
    </location>
</feature>
<dbReference type="AlphaFoldDB" id="A0A165R0N6"/>
<proteinExistence type="predicted"/>
<organism evidence="2 3">
    <name type="scientific">Exidia glandulosa HHB12029</name>
    <dbReference type="NCBI Taxonomy" id="1314781"/>
    <lineage>
        <taxon>Eukaryota</taxon>
        <taxon>Fungi</taxon>
        <taxon>Dikarya</taxon>
        <taxon>Basidiomycota</taxon>
        <taxon>Agaricomycotina</taxon>
        <taxon>Agaricomycetes</taxon>
        <taxon>Auriculariales</taxon>
        <taxon>Exidiaceae</taxon>
        <taxon>Exidia</taxon>
    </lineage>
</organism>
<dbReference type="InParanoid" id="A0A165R0N6"/>
<dbReference type="OrthoDB" id="128308at2759"/>
<evidence type="ECO:0000256" key="1">
    <source>
        <dbReference type="SAM" id="MobiDB-lite"/>
    </source>
</evidence>
<evidence type="ECO:0000313" key="3">
    <source>
        <dbReference type="Proteomes" id="UP000077266"/>
    </source>
</evidence>
<feature type="compositionally biased region" description="Polar residues" evidence="1">
    <location>
        <begin position="138"/>
        <end position="181"/>
    </location>
</feature>
<feature type="region of interest" description="Disordered" evidence="1">
    <location>
        <begin position="350"/>
        <end position="387"/>
    </location>
</feature>
<feature type="region of interest" description="Disordered" evidence="1">
    <location>
        <begin position="1"/>
        <end position="59"/>
    </location>
</feature>
<protein>
    <submittedName>
        <fullName evidence="2">Uncharacterized protein</fullName>
    </submittedName>
</protein>
<reference evidence="2 3" key="1">
    <citation type="journal article" date="2016" name="Mol. Biol. Evol.">
        <title>Comparative Genomics of Early-Diverging Mushroom-Forming Fungi Provides Insights into the Origins of Lignocellulose Decay Capabilities.</title>
        <authorList>
            <person name="Nagy L.G."/>
            <person name="Riley R."/>
            <person name="Tritt A."/>
            <person name="Adam C."/>
            <person name="Daum C."/>
            <person name="Floudas D."/>
            <person name="Sun H."/>
            <person name="Yadav J.S."/>
            <person name="Pangilinan J."/>
            <person name="Larsson K.H."/>
            <person name="Matsuura K."/>
            <person name="Barry K."/>
            <person name="Labutti K."/>
            <person name="Kuo R."/>
            <person name="Ohm R.A."/>
            <person name="Bhattacharya S.S."/>
            <person name="Shirouzu T."/>
            <person name="Yoshinaga Y."/>
            <person name="Martin F.M."/>
            <person name="Grigoriev I.V."/>
            <person name="Hibbett D.S."/>
        </authorList>
    </citation>
    <scope>NUCLEOTIDE SEQUENCE [LARGE SCALE GENOMIC DNA]</scope>
    <source>
        <strain evidence="2 3">HHB12029</strain>
    </source>
</reference>
<feature type="region of interest" description="Disordered" evidence="1">
    <location>
        <begin position="137"/>
        <end position="181"/>
    </location>
</feature>
<accession>A0A165R0N6</accession>
<keyword evidence="3" id="KW-1185">Reference proteome</keyword>
<feature type="compositionally biased region" description="Acidic residues" evidence="1">
    <location>
        <begin position="307"/>
        <end position="320"/>
    </location>
</feature>
<feature type="compositionally biased region" description="Low complexity" evidence="1">
    <location>
        <begin position="355"/>
        <end position="365"/>
    </location>
</feature>
<name>A0A165R0N6_EXIGL</name>